<dbReference type="PANTHER" id="PTHR34135">
    <property type="entry name" value="LYSOZYME"/>
    <property type="match status" value="1"/>
</dbReference>
<dbReference type="PANTHER" id="PTHR34135:SF2">
    <property type="entry name" value="LYSOZYME"/>
    <property type="match status" value="1"/>
</dbReference>
<dbReference type="Gene3D" id="3.20.20.80">
    <property type="entry name" value="Glycosidases"/>
    <property type="match status" value="1"/>
</dbReference>
<dbReference type="GO" id="GO:0016998">
    <property type="term" value="P:cell wall macromolecule catabolic process"/>
    <property type="evidence" value="ECO:0007669"/>
    <property type="project" value="InterPro"/>
</dbReference>
<dbReference type="EC" id="3.2.1.17" evidence="4"/>
<comment type="catalytic activity">
    <reaction evidence="4">
        <text>Hydrolysis of (1-&gt;4)-beta-linkages between N-acetylmuramic acid and N-acetyl-D-glucosamine residues in a peptidoglycan and between N-acetyl-D-glucosamine residues in chitodextrins.</text>
        <dbReference type="EC" id="3.2.1.17"/>
    </reaction>
</comment>
<organism evidence="6 7">
    <name type="scientific">Roseovarius aestuarii</name>
    <dbReference type="NCBI Taxonomy" id="475083"/>
    <lineage>
        <taxon>Bacteria</taxon>
        <taxon>Pseudomonadati</taxon>
        <taxon>Pseudomonadota</taxon>
        <taxon>Alphaproteobacteria</taxon>
        <taxon>Rhodobacterales</taxon>
        <taxon>Roseobacteraceae</taxon>
        <taxon>Roseovarius</taxon>
    </lineage>
</organism>
<dbReference type="RefSeq" id="WP_085798818.1">
    <property type="nucleotide sequence ID" value="NZ_FWXB01000002.1"/>
</dbReference>
<protein>
    <recommendedName>
        <fullName evidence="4">Lysozyme</fullName>
        <ecNumber evidence="4">3.2.1.17</ecNumber>
    </recommendedName>
</protein>
<dbReference type="InterPro" id="IPR008270">
    <property type="entry name" value="Glyco_hydro_25_AS"/>
</dbReference>
<dbReference type="OrthoDB" id="9798192at2"/>
<keyword evidence="2 4" id="KW-0378">Hydrolase</keyword>
<evidence type="ECO:0000256" key="5">
    <source>
        <dbReference type="SAM" id="SignalP"/>
    </source>
</evidence>
<dbReference type="Pfam" id="PF01183">
    <property type="entry name" value="Glyco_hydro_25"/>
    <property type="match status" value="1"/>
</dbReference>
<name>A0A1X7BMG8_9RHOB</name>
<dbReference type="PROSITE" id="PS51257">
    <property type="entry name" value="PROKAR_LIPOPROTEIN"/>
    <property type="match status" value="1"/>
</dbReference>
<dbReference type="InterPro" id="IPR017853">
    <property type="entry name" value="GH"/>
</dbReference>
<feature type="chain" id="PRO_5012326849" description="Lysozyme" evidence="5">
    <location>
        <begin position="24"/>
        <end position="262"/>
    </location>
</feature>
<dbReference type="GO" id="GO:0003796">
    <property type="term" value="F:lysozyme activity"/>
    <property type="evidence" value="ECO:0007669"/>
    <property type="project" value="UniProtKB-EC"/>
</dbReference>
<feature type="signal peptide" evidence="5">
    <location>
        <begin position="1"/>
        <end position="23"/>
    </location>
</feature>
<dbReference type="EMBL" id="FWXB01000002">
    <property type="protein sequence ID" value="SMC10832.1"/>
    <property type="molecule type" value="Genomic_DNA"/>
</dbReference>
<keyword evidence="5" id="KW-0732">Signal</keyword>
<keyword evidence="7" id="KW-1185">Reference proteome</keyword>
<dbReference type="GO" id="GO:0016052">
    <property type="term" value="P:carbohydrate catabolic process"/>
    <property type="evidence" value="ECO:0007669"/>
    <property type="project" value="TreeGrafter"/>
</dbReference>
<sequence>MPRLAHLLLPFLLACASALPAYAQTRADAGTPATVRFGDSKPVNWTGRAPDRYQIHGIDVARFQGEIDWRKARRAGVSFVFMKATEGGDLLDPLFKDHWRGAKRAGIPRGAYHFYYFCTPPEVQARWFIRNVPKNKGTLPPVLDMEWNPFSPTCAKVRPPGHEVRRQMKVFMDMVERRYGQRPIIYTTPQFYRDAGLDRLKNEEFWLRSTAKTPAQAYPQQRWSFWQYSGTGLIDGIGKEVDLNVFAGSPNNWSAWLKARQR</sequence>
<dbReference type="PROSITE" id="PS51904">
    <property type="entry name" value="GLYCOSYL_HYDROL_F25_2"/>
    <property type="match status" value="1"/>
</dbReference>
<dbReference type="SUPFAM" id="SSF51445">
    <property type="entry name" value="(Trans)glycosidases"/>
    <property type="match status" value="1"/>
</dbReference>
<dbReference type="Proteomes" id="UP000193224">
    <property type="component" value="Unassembled WGS sequence"/>
</dbReference>
<dbReference type="PROSITE" id="PS00953">
    <property type="entry name" value="GLYCOSYL_HYDROL_F25_1"/>
    <property type="match status" value="1"/>
</dbReference>
<keyword evidence="3 4" id="KW-0326">Glycosidase</keyword>
<proteinExistence type="inferred from homology"/>
<comment type="similarity">
    <text evidence="1 4">Belongs to the glycosyl hydrolase 25 family.</text>
</comment>
<evidence type="ECO:0000313" key="7">
    <source>
        <dbReference type="Proteomes" id="UP000193224"/>
    </source>
</evidence>
<dbReference type="CDD" id="cd06413">
    <property type="entry name" value="GH25_muramidase_1"/>
    <property type="match status" value="1"/>
</dbReference>
<dbReference type="AlphaFoldDB" id="A0A1X7BMG8"/>
<dbReference type="SMART" id="SM00641">
    <property type="entry name" value="Glyco_25"/>
    <property type="match status" value="1"/>
</dbReference>
<dbReference type="InterPro" id="IPR018077">
    <property type="entry name" value="Glyco_hydro_fam25_subgr"/>
</dbReference>
<evidence type="ECO:0000256" key="2">
    <source>
        <dbReference type="ARBA" id="ARBA00022801"/>
    </source>
</evidence>
<evidence type="ECO:0000256" key="4">
    <source>
        <dbReference type="RuleBase" id="RU361176"/>
    </source>
</evidence>
<evidence type="ECO:0000313" key="6">
    <source>
        <dbReference type="EMBL" id="SMC10832.1"/>
    </source>
</evidence>
<dbReference type="InterPro" id="IPR002053">
    <property type="entry name" value="Glyco_hydro_25"/>
</dbReference>
<evidence type="ECO:0000256" key="1">
    <source>
        <dbReference type="ARBA" id="ARBA00010646"/>
    </source>
</evidence>
<gene>
    <name evidence="6" type="primary">acm</name>
    <name evidence="6" type="ORF">ROA7745_00640</name>
</gene>
<dbReference type="GO" id="GO:0009253">
    <property type="term" value="P:peptidoglycan catabolic process"/>
    <property type="evidence" value="ECO:0007669"/>
    <property type="project" value="InterPro"/>
</dbReference>
<reference evidence="6 7" key="1">
    <citation type="submission" date="2017-03" db="EMBL/GenBank/DDBJ databases">
        <authorList>
            <person name="Afonso C.L."/>
            <person name="Miller P.J."/>
            <person name="Scott M.A."/>
            <person name="Spackman E."/>
            <person name="Goraichik I."/>
            <person name="Dimitrov K.M."/>
            <person name="Suarez D.L."/>
            <person name="Swayne D.E."/>
        </authorList>
    </citation>
    <scope>NUCLEOTIDE SEQUENCE [LARGE SCALE GENOMIC DNA]</scope>
    <source>
        <strain evidence="6 7">CECT 7745</strain>
    </source>
</reference>
<accession>A0A1X7BMG8</accession>
<evidence type="ECO:0000256" key="3">
    <source>
        <dbReference type="ARBA" id="ARBA00023295"/>
    </source>
</evidence>